<keyword evidence="4" id="KW-1185">Reference proteome</keyword>
<dbReference type="AlphaFoldDB" id="A0AAV2GK94"/>
<organism evidence="3 4">
    <name type="scientific">Linum trigynum</name>
    <dbReference type="NCBI Taxonomy" id="586398"/>
    <lineage>
        <taxon>Eukaryota</taxon>
        <taxon>Viridiplantae</taxon>
        <taxon>Streptophyta</taxon>
        <taxon>Embryophyta</taxon>
        <taxon>Tracheophyta</taxon>
        <taxon>Spermatophyta</taxon>
        <taxon>Magnoliopsida</taxon>
        <taxon>eudicotyledons</taxon>
        <taxon>Gunneridae</taxon>
        <taxon>Pentapetalae</taxon>
        <taxon>rosids</taxon>
        <taxon>fabids</taxon>
        <taxon>Malpighiales</taxon>
        <taxon>Linaceae</taxon>
        <taxon>Linum</taxon>
    </lineage>
</organism>
<keyword evidence="2" id="KW-0732">Signal</keyword>
<evidence type="ECO:0000313" key="4">
    <source>
        <dbReference type="Proteomes" id="UP001497516"/>
    </source>
</evidence>
<feature type="compositionally biased region" description="Polar residues" evidence="1">
    <location>
        <begin position="102"/>
        <end position="112"/>
    </location>
</feature>
<evidence type="ECO:0000256" key="2">
    <source>
        <dbReference type="SAM" id="SignalP"/>
    </source>
</evidence>
<evidence type="ECO:0000313" key="3">
    <source>
        <dbReference type="EMBL" id="CAL1411168.1"/>
    </source>
</evidence>
<feature type="chain" id="PRO_5043920629" evidence="2">
    <location>
        <begin position="31"/>
        <end position="112"/>
    </location>
</feature>
<proteinExistence type="predicted"/>
<evidence type="ECO:0000256" key="1">
    <source>
        <dbReference type="SAM" id="MobiDB-lite"/>
    </source>
</evidence>
<dbReference type="PANTHER" id="PTHR33592:SF10">
    <property type="entry name" value="TRANSMEMBRANE PROTEIN"/>
    <property type="match status" value="1"/>
</dbReference>
<feature type="region of interest" description="Disordered" evidence="1">
    <location>
        <begin position="56"/>
        <end position="112"/>
    </location>
</feature>
<feature type="signal peptide" evidence="2">
    <location>
        <begin position="1"/>
        <end position="30"/>
    </location>
</feature>
<accession>A0AAV2GK94</accession>
<gene>
    <name evidence="3" type="ORF">LTRI10_LOCUS50542</name>
</gene>
<dbReference type="PANTHER" id="PTHR33592">
    <property type="entry name" value="TRANSMEMBRANE PROTEIN"/>
    <property type="match status" value="1"/>
</dbReference>
<name>A0AAV2GK94_9ROSI</name>
<dbReference type="Proteomes" id="UP001497516">
    <property type="component" value="Chromosome 9"/>
</dbReference>
<dbReference type="EMBL" id="OZ034822">
    <property type="protein sequence ID" value="CAL1411168.1"/>
    <property type="molecule type" value="Genomic_DNA"/>
</dbReference>
<sequence length="112" mass="11949">MAGFSNIFAFVMATTIALVLVAEISHGVVAAARPLHGEQIKWRDESFILRIQSLQRGPVPPSQPSPCGHTPDGGTGHCPLTEMNYAGGRFRSRHALPPPGHATTTSFPSSDM</sequence>
<reference evidence="3 4" key="1">
    <citation type="submission" date="2024-04" db="EMBL/GenBank/DDBJ databases">
        <authorList>
            <person name="Fracassetti M."/>
        </authorList>
    </citation>
    <scope>NUCLEOTIDE SEQUENCE [LARGE SCALE GENOMIC DNA]</scope>
</reference>
<protein>
    <submittedName>
        <fullName evidence="3">Uncharacterized protein</fullName>
    </submittedName>
</protein>